<evidence type="ECO:0000313" key="3">
    <source>
        <dbReference type="Proteomes" id="UP000634136"/>
    </source>
</evidence>
<protein>
    <submittedName>
        <fullName evidence="2">Uncharacterized protein</fullName>
    </submittedName>
</protein>
<keyword evidence="3" id="KW-1185">Reference proteome</keyword>
<comment type="caution">
    <text evidence="2">The sequence shown here is derived from an EMBL/GenBank/DDBJ whole genome shotgun (WGS) entry which is preliminary data.</text>
</comment>
<proteinExistence type="predicted"/>
<organism evidence="2 3">
    <name type="scientific">Senna tora</name>
    <dbReference type="NCBI Taxonomy" id="362788"/>
    <lineage>
        <taxon>Eukaryota</taxon>
        <taxon>Viridiplantae</taxon>
        <taxon>Streptophyta</taxon>
        <taxon>Embryophyta</taxon>
        <taxon>Tracheophyta</taxon>
        <taxon>Spermatophyta</taxon>
        <taxon>Magnoliopsida</taxon>
        <taxon>eudicotyledons</taxon>
        <taxon>Gunneridae</taxon>
        <taxon>Pentapetalae</taxon>
        <taxon>rosids</taxon>
        <taxon>fabids</taxon>
        <taxon>Fabales</taxon>
        <taxon>Fabaceae</taxon>
        <taxon>Caesalpinioideae</taxon>
        <taxon>Cassia clade</taxon>
        <taxon>Senna</taxon>
    </lineage>
</organism>
<feature type="region of interest" description="Disordered" evidence="1">
    <location>
        <begin position="36"/>
        <end position="65"/>
    </location>
</feature>
<accession>A0A834X245</accession>
<reference evidence="2" key="1">
    <citation type="submission" date="2020-09" db="EMBL/GenBank/DDBJ databases">
        <title>Genome-Enabled Discovery of Anthraquinone Biosynthesis in Senna tora.</title>
        <authorList>
            <person name="Kang S.-H."/>
            <person name="Pandey R.P."/>
            <person name="Lee C.-M."/>
            <person name="Sim J.-S."/>
            <person name="Jeong J.-T."/>
            <person name="Choi B.-S."/>
            <person name="Jung M."/>
            <person name="Ginzburg D."/>
            <person name="Zhao K."/>
            <person name="Won S.Y."/>
            <person name="Oh T.-J."/>
            <person name="Yu Y."/>
            <person name="Kim N.-H."/>
            <person name="Lee O.R."/>
            <person name="Lee T.-H."/>
            <person name="Bashyal P."/>
            <person name="Kim T.-S."/>
            <person name="Lee W.-H."/>
            <person name="Kawkins C."/>
            <person name="Kim C.-K."/>
            <person name="Kim J.S."/>
            <person name="Ahn B.O."/>
            <person name="Rhee S.Y."/>
            <person name="Sohng J.K."/>
        </authorList>
    </citation>
    <scope>NUCLEOTIDE SEQUENCE</scope>
    <source>
        <tissue evidence="2">Leaf</tissue>
    </source>
</reference>
<name>A0A834X245_9FABA</name>
<feature type="compositionally biased region" description="Polar residues" evidence="1">
    <location>
        <begin position="56"/>
        <end position="65"/>
    </location>
</feature>
<dbReference type="AlphaFoldDB" id="A0A834X245"/>
<evidence type="ECO:0000313" key="2">
    <source>
        <dbReference type="EMBL" id="KAF7836793.1"/>
    </source>
</evidence>
<gene>
    <name evidence="2" type="ORF">G2W53_011652</name>
</gene>
<dbReference type="Proteomes" id="UP000634136">
    <property type="component" value="Unassembled WGS sequence"/>
</dbReference>
<dbReference type="EMBL" id="JAAIUW010000004">
    <property type="protein sequence ID" value="KAF7836793.1"/>
    <property type="molecule type" value="Genomic_DNA"/>
</dbReference>
<evidence type="ECO:0000256" key="1">
    <source>
        <dbReference type="SAM" id="MobiDB-lite"/>
    </source>
</evidence>
<feature type="compositionally biased region" description="Basic and acidic residues" evidence="1">
    <location>
        <begin position="44"/>
        <end position="55"/>
    </location>
</feature>
<sequence length="65" mass="7495">MESTMQRKQHMLERQRMVHRSENGLVLEVKRPFAFQGPTSLPVGRHETMGSKDIRNQNAQEEGCA</sequence>